<dbReference type="SUPFAM" id="SSF55729">
    <property type="entry name" value="Acyl-CoA N-acyltransferases (Nat)"/>
    <property type="match status" value="1"/>
</dbReference>
<keyword evidence="3" id="KW-1185">Reference proteome</keyword>
<dbReference type="InterPro" id="IPR051531">
    <property type="entry name" value="N-acetyltransferase"/>
</dbReference>
<dbReference type="PANTHER" id="PTHR43792">
    <property type="entry name" value="GNAT FAMILY, PUTATIVE (AFU_ORTHOLOGUE AFUA_3G00765)-RELATED-RELATED"/>
    <property type="match status" value="1"/>
</dbReference>
<proteinExistence type="predicted"/>
<reference evidence="2 3" key="1">
    <citation type="submission" date="2018-05" db="EMBL/GenBank/DDBJ databases">
        <title>Pararhodobacter marina sp. nov., isolated from deep-sea water of the Indian Ocean.</title>
        <authorList>
            <person name="Lai Q.Sr."/>
            <person name="Liu X."/>
            <person name="Shao Z."/>
        </authorList>
    </citation>
    <scope>NUCLEOTIDE SEQUENCE [LARGE SCALE GENOMIC DNA]</scope>
    <source>
        <strain evidence="2 3">CIC4N-9</strain>
    </source>
</reference>
<dbReference type="Proteomes" id="UP000244940">
    <property type="component" value="Unassembled WGS sequence"/>
</dbReference>
<protein>
    <submittedName>
        <fullName evidence="2">N-acetyltransferase</fullName>
    </submittedName>
</protein>
<dbReference type="GO" id="GO:0016747">
    <property type="term" value="F:acyltransferase activity, transferring groups other than amino-acyl groups"/>
    <property type="evidence" value="ECO:0007669"/>
    <property type="project" value="InterPro"/>
</dbReference>
<dbReference type="Gene3D" id="3.40.630.30">
    <property type="match status" value="1"/>
</dbReference>
<feature type="domain" description="N-acetyltransferase" evidence="1">
    <location>
        <begin position="59"/>
        <end position="195"/>
    </location>
</feature>
<name>A0A2U2C6E8_9RHOB</name>
<dbReference type="InterPro" id="IPR016181">
    <property type="entry name" value="Acyl_CoA_acyltransferase"/>
</dbReference>
<dbReference type="PANTHER" id="PTHR43792:SF1">
    <property type="entry name" value="N-ACETYLTRANSFERASE DOMAIN-CONTAINING PROTEIN"/>
    <property type="match status" value="1"/>
</dbReference>
<evidence type="ECO:0000313" key="2">
    <source>
        <dbReference type="EMBL" id="PWE27475.1"/>
    </source>
</evidence>
<evidence type="ECO:0000313" key="3">
    <source>
        <dbReference type="Proteomes" id="UP000244940"/>
    </source>
</evidence>
<dbReference type="Pfam" id="PF13302">
    <property type="entry name" value="Acetyltransf_3"/>
    <property type="match status" value="1"/>
</dbReference>
<organism evidence="2 3">
    <name type="scientific">Pararhodobacter marinus</name>
    <dbReference type="NCBI Taxonomy" id="2184063"/>
    <lineage>
        <taxon>Bacteria</taxon>
        <taxon>Pseudomonadati</taxon>
        <taxon>Pseudomonadota</taxon>
        <taxon>Alphaproteobacteria</taxon>
        <taxon>Rhodobacterales</taxon>
        <taxon>Paracoccaceae</taxon>
        <taxon>Pararhodobacter</taxon>
    </lineage>
</organism>
<dbReference type="PROSITE" id="PS51186">
    <property type="entry name" value="GNAT"/>
    <property type="match status" value="1"/>
</dbReference>
<dbReference type="EMBL" id="QEYD01000011">
    <property type="protein sequence ID" value="PWE27475.1"/>
    <property type="molecule type" value="Genomic_DNA"/>
</dbReference>
<keyword evidence="2" id="KW-0808">Transferase</keyword>
<gene>
    <name evidence="2" type="ORF">C4N9_17085</name>
</gene>
<dbReference type="OrthoDB" id="6293260at2"/>
<sequence>MFAHEMPVPGPARDLAETIAASLPMLRTDRLLLRAPRLEDFALYAELLSGARGAGFGGPLTREAAWDDWMRMVGLWLMRGHGVWTAETRASDLDPALPAGQIAGFVLIGFEPGDEEPELGWILASDFEGRGLAQEAAQALLDYVHDTLHFTSLVSYIDPDNARSRDLARRLGARFDGMLDGSEIWRHLPPRQPERGTGDAR</sequence>
<comment type="caution">
    <text evidence="2">The sequence shown here is derived from an EMBL/GenBank/DDBJ whole genome shotgun (WGS) entry which is preliminary data.</text>
</comment>
<accession>A0A2U2C6E8</accession>
<dbReference type="InterPro" id="IPR000182">
    <property type="entry name" value="GNAT_dom"/>
</dbReference>
<dbReference type="AlphaFoldDB" id="A0A2U2C6E8"/>
<evidence type="ECO:0000259" key="1">
    <source>
        <dbReference type="PROSITE" id="PS51186"/>
    </source>
</evidence>